<keyword evidence="1" id="KW-0808">Transferase</keyword>
<dbReference type="PROSITE" id="PS50876">
    <property type="entry name" value="ZF_INTEGRASE"/>
    <property type="match status" value="1"/>
</dbReference>
<dbReference type="Gene3D" id="1.10.10.200">
    <property type="match status" value="1"/>
</dbReference>
<dbReference type="SUPFAM" id="SSF46919">
    <property type="entry name" value="N-terminal Zn binding domain of HIV integrase"/>
    <property type="match status" value="1"/>
</dbReference>
<keyword evidence="4" id="KW-0479">Metal-binding</keyword>
<evidence type="ECO:0000259" key="12">
    <source>
        <dbReference type="PROSITE" id="PS50879"/>
    </source>
</evidence>
<proteinExistence type="predicted"/>
<keyword evidence="3" id="KW-0540">Nuclease</keyword>
<protein>
    <submittedName>
        <fullName evidence="13">POK18 protein</fullName>
    </submittedName>
</protein>
<dbReference type="InterPro" id="IPR003308">
    <property type="entry name" value="Integrase_Zn-bd_dom_N"/>
</dbReference>
<keyword evidence="7" id="KW-0862">Zinc</keyword>
<gene>
    <name evidence="13" type="primary">Ervk18_3</name>
    <name evidence="13" type="ORF">ATLROG_R14451</name>
</gene>
<evidence type="ECO:0000256" key="3">
    <source>
        <dbReference type="ARBA" id="ARBA00022722"/>
    </source>
</evidence>
<dbReference type="EMBL" id="VZUJ01040416">
    <property type="protein sequence ID" value="NXV71919.1"/>
    <property type="molecule type" value="Genomic_DNA"/>
</dbReference>
<keyword evidence="10" id="KW-0863">Zinc-finger</keyword>
<evidence type="ECO:0000256" key="10">
    <source>
        <dbReference type="PROSITE-ProRule" id="PRU00450"/>
    </source>
</evidence>
<dbReference type="Gene3D" id="3.30.420.10">
    <property type="entry name" value="Ribonuclease H-like superfamily/Ribonuclease H"/>
    <property type="match status" value="1"/>
</dbReference>
<keyword evidence="6" id="KW-0378">Hydrolase</keyword>
<dbReference type="GO" id="GO:0003964">
    <property type="term" value="F:RNA-directed DNA polymerase activity"/>
    <property type="evidence" value="ECO:0007669"/>
    <property type="project" value="UniProtKB-KW"/>
</dbReference>
<evidence type="ECO:0000256" key="1">
    <source>
        <dbReference type="ARBA" id="ARBA00022679"/>
    </source>
</evidence>
<dbReference type="GO" id="GO:0004523">
    <property type="term" value="F:RNA-DNA hybrid ribonuclease activity"/>
    <property type="evidence" value="ECO:0007669"/>
    <property type="project" value="InterPro"/>
</dbReference>
<evidence type="ECO:0000256" key="2">
    <source>
        <dbReference type="ARBA" id="ARBA00022695"/>
    </source>
</evidence>
<dbReference type="InterPro" id="IPR017856">
    <property type="entry name" value="Integrase-like_N"/>
</dbReference>
<dbReference type="PROSITE" id="PS50879">
    <property type="entry name" value="RNASE_H_1"/>
    <property type="match status" value="1"/>
</dbReference>
<evidence type="ECO:0000256" key="4">
    <source>
        <dbReference type="ARBA" id="ARBA00022723"/>
    </source>
</evidence>
<comment type="caution">
    <text evidence="13">The sequence shown here is derived from an EMBL/GenBank/DDBJ whole genome shotgun (WGS) entry which is preliminary data.</text>
</comment>
<evidence type="ECO:0000256" key="9">
    <source>
        <dbReference type="ARBA" id="ARBA00023268"/>
    </source>
</evidence>
<name>A0A7L3W884_9GRUI</name>
<evidence type="ECO:0000256" key="8">
    <source>
        <dbReference type="ARBA" id="ARBA00022918"/>
    </source>
</evidence>
<evidence type="ECO:0000256" key="7">
    <source>
        <dbReference type="ARBA" id="ARBA00022833"/>
    </source>
</evidence>
<dbReference type="GO" id="GO:0008270">
    <property type="term" value="F:zinc ion binding"/>
    <property type="evidence" value="ECO:0007669"/>
    <property type="project" value="UniProtKB-KW"/>
</dbReference>
<feature type="domain" description="RNase H type-1" evidence="12">
    <location>
        <begin position="1"/>
        <end position="96"/>
    </location>
</feature>
<dbReference type="Pfam" id="PF00075">
    <property type="entry name" value="RNase_H"/>
    <property type="match status" value="1"/>
</dbReference>
<dbReference type="Pfam" id="PF02022">
    <property type="entry name" value="Integrase_Zn"/>
    <property type="match status" value="1"/>
</dbReference>
<feature type="non-terminal residue" evidence="13">
    <location>
        <position position="154"/>
    </location>
</feature>
<keyword evidence="5" id="KW-0255">Endonuclease</keyword>
<keyword evidence="2" id="KW-0548">Nucleotidyltransferase</keyword>
<evidence type="ECO:0000313" key="13">
    <source>
        <dbReference type="EMBL" id="NXV71919.1"/>
    </source>
</evidence>
<dbReference type="GO" id="GO:0035613">
    <property type="term" value="F:RNA stem-loop binding"/>
    <property type="evidence" value="ECO:0007669"/>
    <property type="project" value="TreeGrafter"/>
</dbReference>
<evidence type="ECO:0000256" key="5">
    <source>
        <dbReference type="ARBA" id="ARBA00022759"/>
    </source>
</evidence>
<reference evidence="13 14" key="1">
    <citation type="submission" date="2019-09" db="EMBL/GenBank/DDBJ databases">
        <title>Bird 10,000 Genomes (B10K) Project - Family phase.</title>
        <authorList>
            <person name="Zhang G."/>
        </authorList>
    </citation>
    <scope>NUCLEOTIDE SEQUENCE [LARGE SCALE GENOMIC DNA]</scope>
    <source>
        <strain evidence="13">OUT-0055</strain>
        <tissue evidence="13">Blood</tissue>
    </source>
</reference>
<dbReference type="PANTHER" id="PTHR41694:SF4">
    <property type="entry name" value="ENDOGENOUS RETROVIRUS GROUP K MEMBER 10 POL PROTEIN-RELATED"/>
    <property type="match status" value="1"/>
</dbReference>
<evidence type="ECO:0000313" key="14">
    <source>
        <dbReference type="Proteomes" id="UP000518911"/>
    </source>
</evidence>
<evidence type="ECO:0000256" key="6">
    <source>
        <dbReference type="ARBA" id="ARBA00022801"/>
    </source>
</evidence>
<dbReference type="PANTHER" id="PTHR41694">
    <property type="entry name" value="ENDOGENOUS RETROVIRUS GROUP K MEMBER POL PROTEIN"/>
    <property type="match status" value="1"/>
</dbReference>
<keyword evidence="14" id="KW-1185">Reference proteome</keyword>
<accession>A0A7L3W884</accession>
<dbReference type="AlphaFoldDB" id="A0A7L3W884"/>
<organism evidence="13 14">
    <name type="scientific">Atlantisia rogersi</name>
    <name type="common">Inaccessible Island rail</name>
    <dbReference type="NCBI Taxonomy" id="2478892"/>
    <lineage>
        <taxon>Eukaryota</taxon>
        <taxon>Metazoa</taxon>
        <taxon>Chordata</taxon>
        <taxon>Craniata</taxon>
        <taxon>Vertebrata</taxon>
        <taxon>Euteleostomi</taxon>
        <taxon>Archelosauria</taxon>
        <taxon>Archosauria</taxon>
        <taxon>Dinosauria</taxon>
        <taxon>Saurischia</taxon>
        <taxon>Theropoda</taxon>
        <taxon>Coelurosauria</taxon>
        <taxon>Aves</taxon>
        <taxon>Neognathae</taxon>
        <taxon>Neoaves</taxon>
        <taxon>Gruiformes</taxon>
        <taxon>Rallidae</taxon>
        <taxon>Atlantisia</taxon>
    </lineage>
</organism>
<dbReference type="Proteomes" id="UP000518911">
    <property type="component" value="Unassembled WGS sequence"/>
</dbReference>
<feature type="non-terminal residue" evidence="13">
    <location>
        <position position="1"/>
    </location>
</feature>
<dbReference type="OrthoDB" id="9386368at2759"/>
<keyword evidence="8" id="KW-0695">RNA-directed DNA polymerase</keyword>
<dbReference type="InterPro" id="IPR036397">
    <property type="entry name" value="RNaseH_sf"/>
</dbReference>
<sequence>LELQVVVKVFDKWTDEPVNIVCDSLYVVGIVTRMECALLKGISDERVYSLFKELWLLLSNRQHQYFITHIRSHTGLTQGLAEGNQRADRLVAPAWAAPSVDRFAQARRSHEFFHQSAKVLQRQYHLSVAEAKGIVQSCLDCQQFTSGLAPGVNP</sequence>
<dbReference type="InterPro" id="IPR012337">
    <property type="entry name" value="RNaseH-like_sf"/>
</dbReference>
<evidence type="ECO:0000259" key="11">
    <source>
        <dbReference type="PROSITE" id="PS50876"/>
    </source>
</evidence>
<keyword evidence="9" id="KW-0511">Multifunctional enzyme</keyword>
<dbReference type="SUPFAM" id="SSF53098">
    <property type="entry name" value="Ribonuclease H-like"/>
    <property type="match status" value="1"/>
</dbReference>
<dbReference type="InterPro" id="IPR002156">
    <property type="entry name" value="RNaseH_domain"/>
</dbReference>
<feature type="domain" description="Integrase-type" evidence="11">
    <location>
        <begin position="101"/>
        <end position="142"/>
    </location>
</feature>